<feature type="region of interest" description="Disordered" evidence="1">
    <location>
        <begin position="570"/>
        <end position="589"/>
    </location>
</feature>
<dbReference type="AlphaFoldDB" id="A0AAV9P3R3"/>
<feature type="compositionally biased region" description="Pro residues" evidence="1">
    <location>
        <begin position="1"/>
        <end position="11"/>
    </location>
</feature>
<feature type="compositionally biased region" description="Polar residues" evidence="1">
    <location>
        <begin position="20"/>
        <end position="31"/>
    </location>
</feature>
<feature type="region of interest" description="Disordered" evidence="1">
    <location>
        <begin position="665"/>
        <end position="687"/>
    </location>
</feature>
<organism evidence="2 3">
    <name type="scientific">Saxophila tyrrhenica</name>
    <dbReference type="NCBI Taxonomy" id="1690608"/>
    <lineage>
        <taxon>Eukaryota</taxon>
        <taxon>Fungi</taxon>
        <taxon>Dikarya</taxon>
        <taxon>Ascomycota</taxon>
        <taxon>Pezizomycotina</taxon>
        <taxon>Dothideomycetes</taxon>
        <taxon>Dothideomycetidae</taxon>
        <taxon>Mycosphaerellales</taxon>
        <taxon>Extremaceae</taxon>
        <taxon>Saxophila</taxon>
    </lineage>
</organism>
<feature type="compositionally biased region" description="Polar residues" evidence="1">
    <location>
        <begin position="49"/>
        <end position="59"/>
    </location>
</feature>
<feature type="compositionally biased region" description="Low complexity" evidence="1">
    <location>
        <begin position="307"/>
        <end position="316"/>
    </location>
</feature>
<feature type="compositionally biased region" description="Polar residues" evidence="1">
    <location>
        <begin position="108"/>
        <end position="134"/>
    </location>
</feature>
<evidence type="ECO:0008006" key="4">
    <source>
        <dbReference type="Google" id="ProtNLM"/>
    </source>
</evidence>
<gene>
    <name evidence="2" type="ORF">LTR77_008398</name>
</gene>
<keyword evidence="3" id="KW-1185">Reference proteome</keyword>
<evidence type="ECO:0000256" key="1">
    <source>
        <dbReference type="SAM" id="MobiDB-lite"/>
    </source>
</evidence>
<feature type="compositionally biased region" description="Low complexity" evidence="1">
    <location>
        <begin position="612"/>
        <end position="625"/>
    </location>
</feature>
<feature type="region of interest" description="Disordered" evidence="1">
    <location>
        <begin position="187"/>
        <end position="247"/>
    </location>
</feature>
<accession>A0AAV9P3R3</accession>
<feature type="compositionally biased region" description="Polar residues" evidence="1">
    <location>
        <begin position="77"/>
        <end position="87"/>
    </location>
</feature>
<proteinExistence type="predicted"/>
<dbReference type="GeneID" id="89929731"/>
<feature type="region of interest" description="Disordered" evidence="1">
    <location>
        <begin position="538"/>
        <end position="564"/>
    </location>
</feature>
<evidence type="ECO:0000313" key="2">
    <source>
        <dbReference type="EMBL" id="KAK5166137.1"/>
    </source>
</evidence>
<evidence type="ECO:0000313" key="3">
    <source>
        <dbReference type="Proteomes" id="UP001337655"/>
    </source>
</evidence>
<feature type="region of interest" description="Disordered" evidence="1">
    <location>
        <begin position="286"/>
        <end position="435"/>
    </location>
</feature>
<sequence>MAEYFPAPPHWSPYEKPPSFTASRPRTPGQQSSSASVRSKKSFRERTSFFFNRSKSNATPGRREVAEEDEVPVPMRPNTSQTTQSTRRVAEPLDTIRHSILGSKRRNQSVASIARSDSNASFSSARNDSVSSIGRETFQKEDEYYRHLRKQSISPPFHFEHVTHTSKTSLPPLETVDEQDLPREFWSVSARQRPKRHLNGISATDIPRQTHSSGSDSSRPGTSKSRPVSPLSPSELGDDPPHINTPVEPIARLDDTIFDAVAATNQNTLTRSRSVPHFPRRYSSLTAMKGEDGTTPPHRQLTTFYESDSSSVSGGRDSPEDQQEEHPNGTAPVAPVLIPHTIPRPKQDDIFFRSKQPLPPIPSRHSSRNLSKASSRSGGGYLPPVSLQIPSEHAWSPKSKQSSKRSSKRSSRSSRSLRKSPSQSSSTGVRQSTIVSDTTWEDDVDYCYEQEAESTCNFNWGTNAGGSEHYLLEDDELNLATSPYHAHSPTIAHEAGPQIRVSNNKDTIAERRMSRRIEEPARAPSSVGHRGFLAARRSSTDLSRHIPTPVQITPSSSTPDLLSPVLSVNGEEKQTTPKPLHDSGVGSLNAPILSRADSRRTSAGPRHHKSSSHGSNASSARASSRGNRESKRWSIASGASNSELNHGGARHKVVLSKTIISAPLESLPQSPPYERDTEAGQAKHQPNRDSFVMRRPQDPQEHAVWQAAGRAAHQRGSSRQGMHRHRESQVIHGSVRMHDGGLGWI</sequence>
<name>A0AAV9P3R3_9PEZI</name>
<feature type="compositionally biased region" description="Low complexity" evidence="1">
    <location>
        <begin position="212"/>
        <end position="226"/>
    </location>
</feature>
<dbReference type="RefSeq" id="XP_064656090.1">
    <property type="nucleotide sequence ID" value="XM_064805630.1"/>
</dbReference>
<feature type="region of interest" description="Disordered" evidence="1">
    <location>
        <begin position="597"/>
        <end position="633"/>
    </location>
</feature>
<feature type="compositionally biased region" description="Basic and acidic residues" evidence="1">
    <location>
        <begin position="570"/>
        <end position="581"/>
    </location>
</feature>
<comment type="caution">
    <text evidence="2">The sequence shown here is derived from an EMBL/GenBank/DDBJ whole genome shotgun (WGS) entry which is preliminary data.</text>
</comment>
<feature type="region of interest" description="Disordered" evidence="1">
    <location>
        <begin position="1"/>
        <end position="134"/>
    </location>
</feature>
<feature type="compositionally biased region" description="Basic and acidic residues" evidence="1">
    <location>
        <begin position="88"/>
        <end position="97"/>
    </location>
</feature>
<protein>
    <recommendedName>
        <fullName evidence="4">CRIB domain-containing protein</fullName>
    </recommendedName>
</protein>
<dbReference type="EMBL" id="JAVRRT010000014">
    <property type="protein sequence ID" value="KAK5166137.1"/>
    <property type="molecule type" value="Genomic_DNA"/>
</dbReference>
<feature type="compositionally biased region" description="Low complexity" evidence="1">
    <location>
        <begin position="553"/>
        <end position="564"/>
    </location>
</feature>
<feature type="compositionally biased region" description="Basic residues" evidence="1">
    <location>
        <begin position="401"/>
        <end position="418"/>
    </location>
</feature>
<dbReference type="Proteomes" id="UP001337655">
    <property type="component" value="Unassembled WGS sequence"/>
</dbReference>
<reference evidence="2 3" key="1">
    <citation type="submission" date="2023-08" db="EMBL/GenBank/DDBJ databases">
        <title>Black Yeasts Isolated from many extreme environments.</title>
        <authorList>
            <person name="Coleine C."/>
            <person name="Stajich J.E."/>
            <person name="Selbmann L."/>
        </authorList>
    </citation>
    <scope>NUCLEOTIDE SEQUENCE [LARGE SCALE GENOMIC DNA]</scope>
    <source>
        <strain evidence="2 3">CCFEE 5935</strain>
    </source>
</reference>